<dbReference type="EMBL" id="CP002547">
    <property type="protein sequence ID" value="ADY55537.1"/>
    <property type="molecule type" value="Genomic_DNA"/>
</dbReference>
<organism evidence="2 3">
    <name type="scientific">Syntrophobotulus glycolicus (strain DSM 8271 / FlGlyR)</name>
    <dbReference type="NCBI Taxonomy" id="645991"/>
    <lineage>
        <taxon>Bacteria</taxon>
        <taxon>Bacillati</taxon>
        <taxon>Bacillota</taxon>
        <taxon>Clostridia</taxon>
        <taxon>Eubacteriales</taxon>
        <taxon>Desulfitobacteriaceae</taxon>
        <taxon>Syntrophobotulus</taxon>
    </lineage>
</organism>
<dbReference type="PROSITE" id="PS51257">
    <property type="entry name" value="PROKAR_LIPOPROTEIN"/>
    <property type="match status" value="1"/>
</dbReference>
<reference evidence="3" key="2">
    <citation type="submission" date="2011-02" db="EMBL/GenBank/DDBJ databases">
        <title>The complete genome of Syntrophobotulus glycolicus DSM 8271.</title>
        <authorList>
            <person name="Lucas S."/>
            <person name="Copeland A."/>
            <person name="Lapidus A."/>
            <person name="Bruce D."/>
            <person name="Goodwin L."/>
            <person name="Pitluck S."/>
            <person name="Kyrpides N."/>
            <person name="Mavromatis K."/>
            <person name="Pagani I."/>
            <person name="Ivanova N."/>
            <person name="Mikhailova N."/>
            <person name="Chertkov O."/>
            <person name="Held B."/>
            <person name="Detter J.C."/>
            <person name="Tapia R."/>
            <person name="Han C."/>
            <person name="Land M."/>
            <person name="Hauser L."/>
            <person name="Markowitz V."/>
            <person name="Cheng J.-F."/>
            <person name="Hugenholtz P."/>
            <person name="Woyke T."/>
            <person name="Wu D."/>
            <person name="Spring S."/>
            <person name="Schroeder M."/>
            <person name="Brambilla E."/>
            <person name="Klenk H.-P."/>
            <person name="Eisen J.A."/>
        </authorList>
    </citation>
    <scope>NUCLEOTIDE SEQUENCE [LARGE SCALE GENOMIC DNA]</scope>
    <source>
        <strain evidence="3">DSM 8271 / FlGlyR</strain>
    </source>
</reference>
<reference evidence="2 3" key="1">
    <citation type="journal article" date="2011" name="Stand. Genomic Sci.">
        <title>Complete genome sequence of Syntrophobotulus glycolicus type strain (FlGlyR).</title>
        <authorList>
            <person name="Han C."/>
            <person name="Mwirichia R."/>
            <person name="Chertkov O."/>
            <person name="Held B."/>
            <person name="Lapidus A."/>
            <person name="Nolan M."/>
            <person name="Lucas S."/>
            <person name="Hammon N."/>
            <person name="Deshpande S."/>
            <person name="Cheng J.F."/>
            <person name="Tapia R."/>
            <person name="Goodwin L."/>
            <person name="Pitluck S."/>
            <person name="Huntemann M."/>
            <person name="Liolios K."/>
            <person name="Ivanova N."/>
            <person name="Pagani I."/>
            <person name="Mavromatis K."/>
            <person name="Ovchinikova G."/>
            <person name="Pati A."/>
            <person name="Chen A."/>
            <person name="Palaniappan K."/>
            <person name="Land M."/>
            <person name="Hauser L."/>
            <person name="Brambilla E.M."/>
            <person name="Rohde M."/>
            <person name="Spring S."/>
            <person name="Sikorski J."/>
            <person name="Goker M."/>
            <person name="Woyke T."/>
            <person name="Bristow J."/>
            <person name="Eisen J.A."/>
            <person name="Markowitz V."/>
            <person name="Hugenholtz P."/>
            <person name="Kyrpides N.C."/>
            <person name="Klenk H.P."/>
            <person name="Detter J.C."/>
        </authorList>
    </citation>
    <scope>NUCLEOTIDE SEQUENCE [LARGE SCALE GENOMIC DNA]</scope>
    <source>
        <strain evidence="3">DSM 8271 / FlGlyR</strain>
    </source>
</reference>
<dbReference type="HOGENOM" id="CLU_1785934_0_0_9"/>
<feature type="chain" id="PRO_5038653191" description="Lipoprotein" evidence="1">
    <location>
        <begin position="23"/>
        <end position="145"/>
    </location>
</feature>
<sequence length="145" mass="15564">MRKPMLYLCCFVFILSILTGCAGKDAGSGGDTTPVSNTVTLADMRKAAEDSGYTVTDDYVNFFMKDVKDGFSVQIIADGQDVIYSVLECETEEAAEKNAKEIDDAGYSIAIVNGRYLTSYGADNKDGEVKNILAALLNGESAKSK</sequence>
<accession>F0SUP4</accession>
<feature type="signal peptide" evidence="1">
    <location>
        <begin position="1"/>
        <end position="22"/>
    </location>
</feature>
<gene>
    <name evidence="2" type="ordered locus">Sgly_1220</name>
</gene>
<evidence type="ECO:0000313" key="3">
    <source>
        <dbReference type="Proteomes" id="UP000007488"/>
    </source>
</evidence>
<name>F0SUP4_SYNGF</name>
<dbReference type="AlphaFoldDB" id="F0SUP4"/>
<evidence type="ECO:0008006" key="4">
    <source>
        <dbReference type="Google" id="ProtNLM"/>
    </source>
</evidence>
<keyword evidence="1" id="KW-0732">Signal</keyword>
<dbReference type="Proteomes" id="UP000007488">
    <property type="component" value="Chromosome"/>
</dbReference>
<dbReference type="KEGG" id="sgy:Sgly_1220"/>
<protein>
    <recommendedName>
        <fullName evidence="4">Lipoprotein</fullName>
    </recommendedName>
</protein>
<proteinExistence type="predicted"/>
<evidence type="ECO:0000256" key="1">
    <source>
        <dbReference type="SAM" id="SignalP"/>
    </source>
</evidence>
<keyword evidence="3" id="KW-1185">Reference proteome</keyword>
<evidence type="ECO:0000313" key="2">
    <source>
        <dbReference type="EMBL" id="ADY55537.1"/>
    </source>
</evidence>